<comment type="caution">
    <text evidence="2">The sequence shown here is derived from an EMBL/GenBank/DDBJ whole genome shotgun (WGS) entry which is preliminary data.</text>
</comment>
<dbReference type="Proteomes" id="UP000245754">
    <property type="component" value="Unassembled WGS sequence"/>
</dbReference>
<keyword evidence="1" id="KW-0812">Transmembrane</keyword>
<proteinExistence type="predicted"/>
<dbReference type="AlphaFoldDB" id="A0A316F0H7"/>
<evidence type="ECO:0008006" key="4">
    <source>
        <dbReference type="Google" id="ProtNLM"/>
    </source>
</evidence>
<feature type="transmembrane region" description="Helical" evidence="1">
    <location>
        <begin position="28"/>
        <end position="45"/>
    </location>
</feature>
<sequence length="72" mass="7714">MYIVAIAWLYVALMMAISEHTVVAGVLTFLGYGVGPVALILYILGTPARKRRRKAREAAEAAASAPPPSESR</sequence>
<reference evidence="2 3" key="1">
    <citation type="submission" date="2018-05" db="EMBL/GenBank/DDBJ databases">
        <title>Genomic Encyclopedia of Type Strains, Phase IV (KMG-V): Genome sequencing to study the core and pangenomes of soil and plant-associated prokaryotes.</title>
        <authorList>
            <person name="Whitman W."/>
        </authorList>
    </citation>
    <scope>NUCLEOTIDE SEQUENCE [LARGE SCALE GENOMIC DNA]</scope>
    <source>
        <strain evidence="2 3">SLV-132</strain>
    </source>
</reference>
<dbReference type="EMBL" id="QGGT01000001">
    <property type="protein sequence ID" value="PWK37079.1"/>
    <property type="molecule type" value="Genomic_DNA"/>
</dbReference>
<keyword evidence="3" id="KW-1185">Reference proteome</keyword>
<evidence type="ECO:0000313" key="3">
    <source>
        <dbReference type="Proteomes" id="UP000245754"/>
    </source>
</evidence>
<organism evidence="2 3">
    <name type="scientific">Cupriavidus plantarum</name>
    <dbReference type="NCBI Taxonomy" id="942865"/>
    <lineage>
        <taxon>Bacteria</taxon>
        <taxon>Pseudomonadati</taxon>
        <taxon>Pseudomonadota</taxon>
        <taxon>Betaproteobacteria</taxon>
        <taxon>Burkholderiales</taxon>
        <taxon>Burkholderiaceae</taxon>
        <taxon>Cupriavidus</taxon>
    </lineage>
</organism>
<evidence type="ECO:0000313" key="2">
    <source>
        <dbReference type="EMBL" id="PWK37079.1"/>
    </source>
</evidence>
<accession>A0A316F0H7</accession>
<keyword evidence="1" id="KW-0472">Membrane</keyword>
<protein>
    <recommendedName>
        <fullName evidence="4">Transmembrane protein</fullName>
    </recommendedName>
</protein>
<name>A0A316F0H7_9BURK</name>
<dbReference type="GeneID" id="98340410"/>
<dbReference type="RefSeq" id="WP_109580844.1">
    <property type="nucleotide sequence ID" value="NZ_CAJPUX010000001.1"/>
</dbReference>
<gene>
    <name evidence="2" type="ORF">C7419_101958</name>
</gene>
<keyword evidence="1" id="KW-1133">Transmembrane helix</keyword>
<evidence type="ECO:0000256" key="1">
    <source>
        <dbReference type="SAM" id="Phobius"/>
    </source>
</evidence>